<dbReference type="Pfam" id="PF23562">
    <property type="entry name" value="AMP-binding_C_3"/>
    <property type="match status" value="1"/>
</dbReference>
<evidence type="ECO:0000259" key="3">
    <source>
        <dbReference type="SMART" id="SM00823"/>
    </source>
</evidence>
<dbReference type="InterPro" id="IPR000873">
    <property type="entry name" value="AMP-dep_synth/lig_dom"/>
</dbReference>
<dbReference type="AlphaFoldDB" id="J4IAS4"/>
<dbReference type="PROSITE" id="PS00455">
    <property type="entry name" value="AMP_BINDING"/>
    <property type="match status" value="1"/>
</dbReference>
<dbReference type="PANTHER" id="PTHR43439:SF2">
    <property type="entry name" value="ENZYME, PUTATIVE (JCVI)-RELATED"/>
    <property type="match status" value="1"/>
</dbReference>
<dbReference type="SUPFAM" id="SSF56801">
    <property type="entry name" value="Acetyl-CoA synthetase-like"/>
    <property type="match status" value="1"/>
</dbReference>
<evidence type="ECO:0000256" key="1">
    <source>
        <dbReference type="ARBA" id="ARBA00022450"/>
    </source>
</evidence>
<organism evidence="4 5">
    <name type="scientific">Fibroporia radiculosa</name>
    <dbReference type="NCBI Taxonomy" id="599839"/>
    <lineage>
        <taxon>Eukaryota</taxon>
        <taxon>Fungi</taxon>
        <taxon>Dikarya</taxon>
        <taxon>Basidiomycota</taxon>
        <taxon>Agaricomycotina</taxon>
        <taxon>Agaricomycetes</taxon>
        <taxon>Polyporales</taxon>
        <taxon>Fibroporiaceae</taxon>
        <taxon>Fibroporia</taxon>
    </lineage>
</organism>
<dbReference type="PANTHER" id="PTHR43439">
    <property type="entry name" value="PHENYLACETATE-COENZYME A LIGASE"/>
    <property type="match status" value="1"/>
</dbReference>
<proteinExistence type="predicted"/>
<dbReference type="GO" id="GO:0031177">
    <property type="term" value="F:phosphopantetheine binding"/>
    <property type="evidence" value="ECO:0007669"/>
    <property type="project" value="InterPro"/>
</dbReference>
<dbReference type="EMBL" id="HE797113">
    <property type="protein sequence ID" value="CCM03416.1"/>
    <property type="molecule type" value="Genomic_DNA"/>
</dbReference>
<dbReference type="InterPro" id="IPR020806">
    <property type="entry name" value="PKS_PP-bd"/>
</dbReference>
<keyword evidence="5" id="KW-1185">Reference proteome</keyword>
<keyword evidence="2" id="KW-0597">Phosphoprotein</keyword>
<dbReference type="InterPro" id="IPR036736">
    <property type="entry name" value="ACP-like_sf"/>
</dbReference>
<reference evidence="4 5" key="1">
    <citation type="journal article" date="2012" name="Appl. Environ. Microbiol.">
        <title>Short-read sequencing for genomic analysis of the brown rot fungus Fibroporia radiculosa.</title>
        <authorList>
            <person name="Tang J.D."/>
            <person name="Perkins A.D."/>
            <person name="Sonstegard T.S."/>
            <person name="Schroeder S.G."/>
            <person name="Burgess S.C."/>
            <person name="Diehl S.V."/>
        </authorList>
    </citation>
    <scope>NUCLEOTIDE SEQUENCE [LARGE SCALE GENOMIC DNA]</scope>
    <source>
        <strain evidence="4 5">TFFH 294</strain>
    </source>
</reference>
<dbReference type="InParanoid" id="J4IAS4"/>
<dbReference type="OrthoDB" id="429813at2759"/>
<evidence type="ECO:0000256" key="2">
    <source>
        <dbReference type="ARBA" id="ARBA00022553"/>
    </source>
</evidence>
<protein>
    <recommendedName>
        <fullName evidence="3">Polyketide synthase-like phosphopantetheine-binding domain-containing protein</fullName>
    </recommendedName>
</protein>
<dbReference type="SUPFAM" id="SSF51735">
    <property type="entry name" value="NAD(P)-binding Rossmann-fold domains"/>
    <property type="match status" value="1"/>
</dbReference>
<dbReference type="Pfam" id="PF07993">
    <property type="entry name" value="NAD_binding_4"/>
    <property type="match status" value="1"/>
</dbReference>
<evidence type="ECO:0000313" key="4">
    <source>
        <dbReference type="EMBL" id="CCM03416.1"/>
    </source>
</evidence>
<dbReference type="Pfam" id="PF00501">
    <property type="entry name" value="AMP-binding"/>
    <property type="match status" value="1"/>
</dbReference>
<gene>
    <name evidence="4" type="ORF">FIBRA_05547</name>
</gene>
<keyword evidence="1" id="KW-0596">Phosphopantetheine</keyword>
<accession>J4IAS4</accession>
<dbReference type="SUPFAM" id="SSF47336">
    <property type="entry name" value="ACP-like"/>
    <property type="match status" value="1"/>
</dbReference>
<dbReference type="HOGENOM" id="CLU_002220_1_0_1"/>
<dbReference type="Gene3D" id="3.40.50.12780">
    <property type="entry name" value="N-terminal domain of ligase-like"/>
    <property type="match status" value="1"/>
</dbReference>
<name>J4IAS4_9APHY</name>
<dbReference type="STRING" id="599839.J4IAS4"/>
<sequence>MASLDIPTCPPLDGTVDVLPGFLDFHARHNPSKPMWRFPPLEPQPDVVTYSQFADATHRIAHAVRPGRTGTERVVVAIFVHCDTLFYYALMIGIIRSGFIPFPMSPRNSAPAVVNMLQRTQCHRIISQPSFTPVMDSIRSALPSDYTLQVDDLPAFADVFPMFSSSSVLISSESDIVLAPYPSPVQSLAPSEVVLILHSSGSTGFPKPIMQTGITILHWCSTPVMVESRNRALRWASPSLPPFHTMGIIIQLYVGLVSGQPVSLYTPRAHLGSPPVVPTPDNALDAVKQTNANAVPAVPIFLEAWAHNDEHIKYLASLEIVAYAGGSPSEKNGNKLSKAGVFLASVYGGTEFGPPSALFDVGPAATYNPAGKSWEDWQWMQFDDRCKIRWLPQGDGSYELVFMSCATHQPSVENLPNGEKGYASSDLWEPHPTKSGLWRIVGRTDDVIVLSNGEKIVPIQQEGHIGAHPWIAGAVMFGFGHEQPGVLIEPRPGHEIKMGDQDALVEFRGLIWPQVEEANKPAPGFAQLFKEMIIVTDSARPLPRAAKGTVMRKMALALYESDINSLYQAVSESTGLHNIVPPQSWTTLHIEAWLVKHATDIHGGKVVSVDKDLFEQGFDSLSATILRNRLIGGLRSSTDPRSATAAKKLRANIVFEHPSISALTQFLFGLINQANFELQKQSPTADIDQLIHQYSIQPGMSAISATAKAVSKNGAVILVTGTTGRLGTHLLASLLEDTRIAHVYALNRGSSLLERQQASFDSAHLPSAALSGPKLTLISGDLGQDNFGLTSARCEEIKKSVTHVVHNAWRVDFNLSLASFESSISAATRLAQLVPGARFCFTSSVSAAQGWPTAKGPVPEEALHNAMVAVGSGYGMGKYVVEEVLDKARGLGLNVTILRIGQLCGSSRSGMWNTTEWVPVLVKSSITLGCLPQLDGAVSWLPIDKAALAAIEIVLQEHKEHNIPVLNLVHPHPTTARAVFSAITSALKLDLPIVSFPKWLEKIEEHAKNPTPQLLQEIPAIKLLEFFRSIVVHGSDTSENINTEIGGMALFDSAKAMAVSTTLRELPVIRNTDCEAWVRCWQDQHFIVSG</sequence>
<dbReference type="GeneID" id="24098327"/>
<dbReference type="InterPro" id="IPR013120">
    <property type="entry name" value="FAR_NAD-bd"/>
</dbReference>
<dbReference type="Gene3D" id="1.10.1200.10">
    <property type="entry name" value="ACP-like"/>
    <property type="match status" value="1"/>
</dbReference>
<evidence type="ECO:0000313" key="5">
    <source>
        <dbReference type="Proteomes" id="UP000006352"/>
    </source>
</evidence>
<dbReference type="InterPro" id="IPR036291">
    <property type="entry name" value="NAD(P)-bd_dom_sf"/>
</dbReference>
<dbReference type="RefSeq" id="XP_012182699.1">
    <property type="nucleotide sequence ID" value="XM_012327309.1"/>
</dbReference>
<dbReference type="Proteomes" id="UP000006352">
    <property type="component" value="Unassembled WGS sequence"/>
</dbReference>
<dbReference type="InterPro" id="IPR051414">
    <property type="entry name" value="Adenylate-forming_Reductase"/>
</dbReference>
<dbReference type="Gene3D" id="3.40.50.720">
    <property type="entry name" value="NAD(P)-binding Rossmann-like Domain"/>
    <property type="match status" value="1"/>
</dbReference>
<dbReference type="InterPro" id="IPR020845">
    <property type="entry name" value="AMP-binding_CS"/>
</dbReference>
<feature type="domain" description="Polyketide synthase-like phosphopantetheine-binding" evidence="3">
    <location>
        <begin position="588"/>
        <end position="671"/>
    </location>
</feature>
<dbReference type="InterPro" id="IPR042099">
    <property type="entry name" value="ANL_N_sf"/>
</dbReference>
<dbReference type="SMART" id="SM00823">
    <property type="entry name" value="PKS_PP"/>
    <property type="match status" value="1"/>
</dbReference>